<comment type="subcellular location">
    <subcellularLocation>
        <location evidence="1">Cell membrane</location>
        <topology evidence="1">Multi-pass membrane protein</topology>
    </subcellularLocation>
</comment>
<feature type="transmembrane region" description="Helical" evidence="6">
    <location>
        <begin position="266"/>
        <end position="288"/>
    </location>
</feature>
<organism evidence="8 9">
    <name type="scientific">Agromyces mediolanus</name>
    <name type="common">Corynebacterium mediolanum</name>
    <dbReference type="NCBI Taxonomy" id="41986"/>
    <lineage>
        <taxon>Bacteria</taxon>
        <taxon>Bacillati</taxon>
        <taxon>Actinomycetota</taxon>
        <taxon>Actinomycetes</taxon>
        <taxon>Micrococcales</taxon>
        <taxon>Microbacteriaceae</taxon>
        <taxon>Agromyces</taxon>
    </lineage>
</organism>
<feature type="transmembrane region" description="Helical" evidence="6">
    <location>
        <begin position="300"/>
        <end position="318"/>
    </location>
</feature>
<feature type="transmembrane region" description="Helical" evidence="6">
    <location>
        <begin position="393"/>
        <end position="413"/>
    </location>
</feature>
<dbReference type="AlphaFoldDB" id="A0A918FGS8"/>
<dbReference type="PANTHER" id="PTHR23528">
    <property type="match status" value="1"/>
</dbReference>
<evidence type="ECO:0000256" key="4">
    <source>
        <dbReference type="ARBA" id="ARBA00023136"/>
    </source>
</evidence>
<comment type="caution">
    <text evidence="8">The sequence shown here is derived from an EMBL/GenBank/DDBJ whole genome shotgun (WGS) entry which is preliminary data.</text>
</comment>
<dbReference type="SUPFAM" id="SSF103473">
    <property type="entry name" value="MFS general substrate transporter"/>
    <property type="match status" value="1"/>
</dbReference>
<evidence type="ECO:0000256" key="6">
    <source>
        <dbReference type="SAM" id="Phobius"/>
    </source>
</evidence>
<dbReference type="InterPro" id="IPR011701">
    <property type="entry name" value="MFS"/>
</dbReference>
<dbReference type="Pfam" id="PF07690">
    <property type="entry name" value="MFS_1"/>
    <property type="match status" value="1"/>
</dbReference>
<feature type="transmembrane region" description="Helical" evidence="6">
    <location>
        <begin position="45"/>
        <end position="63"/>
    </location>
</feature>
<dbReference type="InterPro" id="IPR020846">
    <property type="entry name" value="MFS_dom"/>
</dbReference>
<evidence type="ECO:0000259" key="7">
    <source>
        <dbReference type="PROSITE" id="PS50850"/>
    </source>
</evidence>
<feature type="transmembrane region" description="Helical" evidence="6">
    <location>
        <begin position="148"/>
        <end position="169"/>
    </location>
</feature>
<dbReference type="Proteomes" id="UP000610303">
    <property type="component" value="Unassembled WGS sequence"/>
</dbReference>
<feature type="transmembrane region" description="Helical" evidence="6">
    <location>
        <begin position="83"/>
        <end position="105"/>
    </location>
</feature>
<name>A0A918FGS8_AGRME</name>
<evidence type="ECO:0000313" key="9">
    <source>
        <dbReference type="Proteomes" id="UP000610303"/>
    </source>
</evidence>
<feature type="transmembrane region" description="Helical" evidence="6">
    <location>
        <begin position="330"/>
        <end position="348"/>
    </location>
</feature>
<evidence type="ECO:0000256" key="2">
    <source>
        <dbReference type="ARBA" id="ARBA00022692"/>
    </source>
</evidence>
<sequence>MTRIDPGAPDPGAGPGAAPGPHGIGVGTASGAVGAFAEPVRRVSAGWIAAFATVWFGVWMAQLTPVQLLLPAQIDAELHPENWVDSVLAFGVISGIAAVATIIAYPLTGAMSDRTTSRFGRRRPWIAIGALVFALSLVLLGFQTEIWAIGAAWVAASVGFCIMTAALTATISDQVPVGQRGFVSGWMSAPQAVGIIAGLLLVTELVAGQVAGYAVLALLLVLLAVPFLLRRDQPLLAADRARVTARGILSSLWISPRRYPDFGWTLLSRVLVSVGNALGTSLLLYFLMFGLKDEHAEDDLIVLTLIYMVFVVLASLGLGRWSDRTGKRRVFVFVASGLQALAALLLALVPDLTVAMIAAGLLGAGYGCFLSVDQALATQVLPDAASRGKDLGIMNIASAVPQAIAPLIGAAAVVLTGSFVLVFVLSAAFAAAGAFAVARVRSVA</sequence>
<keyword evidence="9" id="KW-1185">Reference proteome</keyword>
<accession>A0A918FGS8</accession>
<protein>
    <submittedName>
        <fullName evidence="8">MFS transporter</fullName>
    </submittedName>
</protein>
<dbReference type="PROSITE" id="PS50850">
    <property type="entry name" value="MFS"/>
    <property type="match status" value="1"/>
</dbReference>
<feature type="transmembrane region" description="Helical" evidence="6">
    <location>
        <begin position="125"/>
        <end position="142"/>
    </location>
</feature>
<keyword evidence="3 6" id="KW-1133">Transmembrane helix</keyword>
<reference evidence="8" key="1">
    <citation type="journal article" date="2014" name="Int. J. Syst. Evol. Microbiol.">
        <title>Complete genome sequence of Corynebacterium casei LMG S-19264T (=DSM 44701T), isolated from a smear-ripened cheese.</title>
        <authorList>
            <consortium name="US DOE Joint Genome Institute (JGI-PGF)"/>
            <person name="Walter F."/>
            <person name="Albersmeier A."/>
            <person name="Kalinowski J."/>
            <person name="Ruckert C."/>
        </authorList>
    </citation>
    <scope>NUCLEOTIDE SEQUENCE</scope>
    <source>
        <strain evidence="8">JCM 3346</strain>
    </source>
</reference>
<feature type="domain" description="Major facilitator superfamily (MFS) profile" evidence="7">
    <location>
        <begin position="218"/>
        <end position="444"/>
    </location>
</feature>
<dbReference type="PANTHER" id="PTHR23528:SF1">
    <property type="entry name" value="MAJOR FACILITATOR SUPERFAMILY (MFS) PROFILE DOMAIN-CONTAINING PROTEIN"/>
    <property type="match status" value="1"/>
</dbReference>
<feature type="transmembrane region" description="Helical" evidence="6">
    <location>
        <begin position="181"/>
        <end position="202"/>
    </location>
</feature>
<feature type="region of interest" description="Disordered" evidence="5">
    <location>
        <begin position="1"/>
        <end position="21"/>
    </location>
</feature>
<gene>
    <name evidence="8" type="ORF">GCM10010196_33480</name>
</gene>
<dbReference type="GO" id="GO:0022857">
    <property type="term" value="F:transmembrane transporter activity"/>
    <property type="evidence" value="ECO:0007669"/>
    <property type="project" value="InterPro"/>
</dbReference>
<evidence type="ECO:0000256" key="1">
    <source>
        <dbReference type="ARBA" id="ARBA00004651"/>
    </source>
</evidence>
<feature type="transmembrane region" description="Helical" evidence="6">
    <location>
        <begin position="354"/>
        <end position="372"/>
    </location>
</feature>
<dbReference type="EMBL" id="BMRJ01000006">
    <property type="protein sequence ID" value="GGR36849.1"/>
    <property type="molecule type" value="Genomic_DNA"/>
</dbReference>
<proteinExistence type="predicted"/>
<dbReference type="RefSeq" id="WP_189086560.1">
    <property type="nucleotide sequence ID" value="NZ_BMRJ01000006.1"/>
</dbReference>
<feature type="transmembrane region" description="Helical" evidence="6">
    <location>
        <begin position="419"/>
        <end position="438"/>
    </location>
</feature>
<dbReference type="GO" id="GO:0005886">
    <property type="term" value="C:plasma membrane"/>
    <property type="evidence" value="ECO:0007669"/>
    <property type="project" value="UniProtKB-SubCell"/>
</dbReference>
<dbReference type="Gene3D" id="1.20.1250.20">
    <property type="entry name" value="MFS general substrate transporter like domains"/>
    <property type="match status" value="2"/>
</dbReference>
<dbReference type="InterPro" id="IPR036259">
    <property type="entry name" value="MFS_trans_sf"/>
</dbReference>
<evidence type="ECO:0000256" key="5">
    <source>
        <dbReference type="SAM" id="MobiDB-lite"/>
    </source>
</evidence>
<reference evidence="8" key="2">
    <citation type="submission" date="2020-09" db="EMBL/GenBank/DDBJ databases">
        <authorList>
            <person name="Sun Q."/>
            <person name="Ohkuma M."/>
        </authorList>
    </citation>
    <scope>NUCLEOTIDE SEQUENCE</scope>
    <source>
        <strain evidence="8">JCM 3346</strain>
    </source>
</reference>
<keyword evidence="2 6" id="KW-0812">Transmembrane</keyword>
<feature type="compositionally biased region" description="Low complexity" evidence="5">
    <location>
        <begin position="1"/>
        <end position="11"/>
    </location>
</feature>
<feature type="transmembrane region" description="Helical" evidence="6">
    <location>
        <begin position="208"/>
        <end position="229"/>
    </location>
</feature>
<keyword evidence="4 6" id="KW-0472">Membrane</keyword>
<evidence type="ECO:0000313" key="8">
    <source>
        <dbReference type="EMBL" id="GGR36849.1"/>
    </source>
</evidence>
<evidence type="ECO:0000256" key="3">
    <source>
        <dbReference type="ARBA" id="ARBA00022989"/>
    </source>
</evidence>